<dbReference type="InterPro" id="IPR023213">
    <property type="entry name" value="CAT-like_dom_sf"/>
</dbReference>
<comment type="caution">
    <text evidence="3">The sequence shown here is derived from an EMBL/GenBank/DDBJ whole genome shotgun (WGS) entry which is preliminary data.</text>
</comment>
<dbReference type="EMBL" id="PRDW01000021">
    <property type="protein sequence ID" value="PPB81401.1"/>
    <property type="molecule type" value="Genomic_DNA"/>
</dbReference>
<dbReference type="Pfam" id="PF00501">
    <property type="entry name" value="AMP-binding"/>
    <property type="match status" value="1"/>
</dbReference>
<dbReference type="Gene3D" id="3.40.50.12780">
    <property type="entry name" value="N-terminal domain of ligase-like"/>
    <property type="match status" value="1"/>
</dbReference>
<dbReference type="GO" id="GO:0009239">
    <property type="term" value="P:enterobactin biosynthetic process"/>
    <property type="evidence" value="ECO:0007669"/>
    <property type="project" value="TreeGrafter"/>
</dbReference>
<dbReference type="Pfam" id="PF00668">
    <property type="entry name" value="Condensation"/>
    <property type="match status" value="1"/>
</dbReference>
<feature type="domain" description="AMP-dependent synthetase/ligase" evidence="1">
    <location>
        <begin position="461"/>
        <end position="528"/>
    </location>
</feature>
<dbReference type="AlphaFoldDB" id="A0A2P5K6X6"/>
<dbReference type="GO" id="GO:0009366">
    <property type="term" value="C:enterobactin synthetase complex"/>
    <property type="evidence" value="ECO:0007669"/>
    <property type="project" value="TreeGrafter"/>
</dbReference>
<keyword evidence="4" id="KW-1185">Reference proteome</keyword>
<name>A0A2P5K6X6_9BURK</name>
<evidence type="ECO:0000259" key="1">
    <source>
        <dbReference type="Pfam" id="PF00501"/>
    </source>
</evidence>
<proteinExistence type="predicted"/>
<evidence type="ECO:0000259" key="2">
    <source>
        <dbReference type="Pfam" id="PF00668"/>
    </source>
</evidence>
<dbReference type="PANTHER" id="PTHR45527">
    <property type="entry name" value="NONRIBOSOMAL PEPTIDE SYNTHETASE"/>
    <property type="match status" value="1"/>
</dbReference>
<dbReference type="GO" id="GO:0031177">
    <property type="term" value="F:phosphopantetheine binding"/>
    <property type="evidence" value="ECO:0007669"/>
    <property type="project" value="TreeGrafter"/>
</dbReference>
<dbReference type="PANTHER" id="PTHR45527:SF1">
    <property type="entry name" value="FATTY ACID SYNTHASE"/>
    <property type="match status" value="1"/>
</dbReference>
<accession>A0A2P5K6X6</accession>
<protein>
    <submittedName>
        <fullName evidence="3">AMP-binding enzyme</fullName>
    </submittedName>
</protein>
<dbReference type="InterPro" id="IPR001242">
    <property type="entry name" value="Condensation_dom"/>
</dbReference>
<evidence type="ECO:0000313" key="4">
    <source>
        <dbReference type="Proteomes" id="UP000243096"/>
    </source>
</evidence>
<dbReference type="Gene3D" id="3.30.559.10">
    <property type="entry name" value="Chloramphenicol acetyltransferase-like domain"/>
    <property type="match status" value="1"/>
</dbReference>
<dbReference type="Gene3D" id="3.30.559.30">
    <property type="entry name" value="Nonribosomal peptide synthetase, condensation domain"/>
    <property type="match status" value="1"/>
</dbReference>
<dbReference type="GO" id="GO:0005829">
    <property type="term" value="C:cytosol"/>
    <property type="evidence" value="ECO:0007669"/>
    <property type="project" value="TreeGrafter"/>
</dbReference>
<dbReference type="GO" id="GO:0043041">
    <property type="term" value="P:amino acid activation for nonribosomal peptide biosynthetic process"/>
    <property type="evidence" value="ECO:0007669"/>
    <property type="project" value="TreeGrafter"/>
</dbReference>
<dbReference type="RefSeq" id="WP_233203403.1">
    <property type="nucleotide sequence ID" value="NZ_PRDW01000021.1"/>
</dbReference>
<dbReference type="Proteomes" id="UP000243096">
    <property type="component" value="Unassembled WGS sequence"/>
</dbReference>
<dbReference type="SUPFAM" id="SSF56801">
    <property type="entry name" value="Acetyl-CoA synthetase-like"/>
    <property type="match status" value="1"/>
</dbReference>
<reference evidence="3 4" key="1">
    <citation type="submission" date="2018-01" db="EMBL/GenBank/DDBJ databases">
        <title>Genomic Encyclopedia of Type Strains, Phase III (KMG-III): the genomes of soil and plant-associated and newly described type strains.</title>
        <authorList>
            <person name="Whitman W."/>
        </authorList>
    </citation>
    <scope>NUCLEOTIDE SEQUENCE [LARGE SCALE GENOMIC DNA]</scope>
    <source>
        <strain evidence="3 4">HKI456</strain>
    </source>
</reference>
<organism evidence="3 4">
    <name type="scientific">Mycetohabitans endofungorum</name>
    <dbReference type="NCBI Taxonomy" id="417203"/>
    <lineage>
        <taxon>Bacteria</taxon>
        <taxon>Pseudomonadati</taxon>
        <taxon>Pseudomonadota</taxon>
        <taxon>Betaproteobacteria</taxon>
        <taxon>Burkholderiales</taxon>
        <taxon>Burkholderiaceae</taxon>
        <taxon>Mycetohabitans</taxon>
    </lineage>
</organism>
<dbReference type="InterPro" id="IPR000873">
    <property type="entry name" value="AMP-dep_synth/lig_dom"/>
</dbReference>
<sequence length="528" mass="57968">MSISVAPLTYPLSTAQTEIWLAQQLHPDGPAYTIGQYTVIEGAVDPALFEAALRQVVNEVDSLRLHFVETDEGIQQYVGSPAWSLSWVDLSAEADPQAAAQAWMRADAERPVNILQGSLFHYALLKTASDQVLWYQRYHAIVMDGMSMHLITQRIAHVYSAMRKGVEPAPCSFGSVSKRLEKDAQYHNSAQWARDEAYWLKRCTNWPEPVMHAGQLASASHHRLHHTADLTQSDSQEIDTFESSAIDLAQLVTAAMAAYLHRLTGVQDVVLGVPVSICSSTDQCVPGRVSNVLPVRLTVQPSASLSSLKDQVAQQIHQGLRHQCYPIDALRQALGLSPTQPLMSSILDLVLTDNTLSFDAYSSTSHLLATQSTESLVIVAQLQHDSLMLRVDLGVNRAFGTANELTTRQHGFLALLKALNADPTQPISDIDWLNAAQQQRLLVEWNATVQSVTDATLPELFEQQVERTPDATALVCVDQTLSYAGLNAQANRLAHRLIRLGVVTETPVGVLMQRSPERVVAALAVIKA</sequence>
<dbReference type="GO" id="GO:0047527">
    <property type="term" value="F:2,3-dihydroxybenzoate-serine ligase activity"/>
    <property type="evidence" value="ECO:0007669"/>
    <property type="project" value="TreeGrafter"/>
</dbReference>
<feature type="domain" description="Condensation" evidence="2">
    <location>
        <begin position="9"/>
        <end position="442"/>
    </location>
</feature>
<dbReference type="SUPFAM" id="SSF52777">
    <property type="entry name" value="CoA-dependent acyltransferases"/>
    <property type="match status" value="2"/>
</dbReference>
<evidence type="ECO:0000313" key="3">
    <source>
        <dbReference type="EMBL" id="PPB81401.1"/>
    </source>
</evidence>
<gene>
    <name evidence="3" type="ORF">B0O95_12125</name>
</gene>
<dbReference type="InterPro" id="IPR042099">
    <property type="entry name" value="ANL_N_sf"/>
</dbReference>
<feature type="non-terminal residue" evidence="3">
    <location>
        <position position="528"/>
    </location>
</feature>